<name>A0A9Q3FHX1_9BASI</name>
<evidence type="ECO:0000313" key="1">
    <source>
        <dbReference type="EMBL" id="MBW0540318.1"/>
    </source>
</evidence>
<gene>
    <name evidence="1" type="ORF">O181_080033</name>
</gene>
<keyword evidence="2" id="KW-1185">Reference proteome</keyword>
<protein>
    <submittedName>
        <fullName evidence="1">Uncharacterized protein</fullName>
    </submittedName>
</protein>
<comment type="caution">
    <text evidence="1">The sequence shown here is derived from an EMBL/GenBank/DDBJ whole genome shotgun (WGS) entry which is preliminary data.</text>
</comment>
<proteinExistence type="predicted"/>
<accession>A0A9Q3FHX1</accession>
<sequence>MSEFMIHRKILRQFGGYFSKSRTTEQPSAEDIIDISEEVTTRTRIGSSRVNLKPGFNKYWKDYVDKNIKENSNNIKKAKINEVDIEKEPYVEKDDVIKDNSDDKSSIFAESSNDRENINVTFEIMEYYYNFPQLSNSQLDFSKVHDAKLMKTKPNRGKVYTAGNSCITGVLINNEPTEILLGPGDFFSCVGNSFLKACVPDFEDQLLPIEGIKFNSSSNHMNSLGIFEATVIFPIINGSLRICQPVTQNQSTSMTAKIP</sequence>
<dbReference type="EMBL" id="AVOT02044972">
    <property type="protein sequence ID" value="MBW0540318.1"/>
    <property type="molecule type" value="Genomic_DNA"/>
</dbReference>
<reference evidence="1" key="1">
    <citation type="submission" date="2021-03" db="EMBL/GenBank/DDBJ databases">
        <title>Draft genome sequence of rust myrtle Austropuccinia psidii MF-1, a brazilian biotype.</title>
        <authorList>
            <person name="Quecine M.C."/>
            <person name="Pachon D.M.R."/>
            <person name="Bonatelli M.L."/>
            <person name="Correr F.H."/>
            <person name="Franceschini L.M."/>
            <person name="Leite T.F."/>
            <person name="Margarido G.R.A."/>
            <person name="Almeida C.A."/>
            <person name="Ferrarezi J.A."/>
            <person name="Labate C.A."/>
        </authorList>
    </citation>
    <scope>NUCLEOTIDE SEQUENCE</scope>
    <source>
        <strain evidence="1">MF-1</strain>
    </source>
</reference>
<dbReference type="Proteomes" id="UP000765509">
    <property type="component" value="Unassembled WGS sequence"/>
</dbReference>
<organism evidence="1 2">
    <name type="scientific">Austropuccinia psidii MF-1</name>
    <dbReference type="NCBI Taxonomy" id="1389203"/>
    <lineage>
        <taxon>Eukaryota</taxon>
        <taxon>Fungi</taxon>
        <taxon>Dikarya</taxon>
        <taxon>Basidiomycota</taxon>
        <taxon>Pucciniomycotina</taxon>
        <taxon>Pucciniomycetes</taxon>
        <taxon>Pucciniales</taxon>
        <taxon>Sphaerophragmiaceae</taxon>
        <taxon>Austropuccinia</taxon>
    </lineage>
</organism>
<dbReference type="AlphaFoldDB" id="A0A9Q3FHX1"/>
<evidence type="ECO:0000313" key="2">
    <source>
        <dbReference type="Proteomes" id="UP000765509"/>
    </source>
</evidence>